<dbReference type="AlphaFoldDB" id="A0A1B6GAM8"/>
<accession>A0A1B6GAM8</accession>
<dbReference type="EMBL" id="GECZ01010275">
    <property type="protein sequence ID" value="JAS59494.1"/>
    <property type="molecule type" value="Transcribed_RNA"/>
</dbReference>
<proteinExistence type="predicted"/>
<gene>
    <name evidence="1" type="ORF">g.48436</name>
</gene>
<feature type="non-terminal residue" evidence="1">
    <location>
        <position position="138"/>
    </location>
</feature>
<organism evidence="1">
    <name type="scientific">Cuerna arida</name>
    <dbReference type="NCBI Taxonomy" id="1464854"/>
    <lineage>
        <taxon>Eukaryota</taxon>
        <taxon>Metazoa</taxon>
        <taxon>Ecdysozoa</taxon>
        <taxon>Arthropoda</taxon>
        <taxon>Hexapoda</taxon>
        <taxon>Insecta</taxon>
        <taxon>Pterygota</taxon>
        <taxon>Neoptera</taxon>
        <taxon>Paraneoptera</taxon>
        <taxon>Hemiptera</taxon>
        <taxon>Auchenorrhyncha</taxon>
        <taxon>Membracoidea</taxon>
        <taxon>Cicadellidae</taxon>
        <taxon>Cicadellinae</taxon>
        <taxon>Proconiini</taxon>
        <taxon>Cuerna</taxon>
    </lineage>
</organism>
<sequence>YFNDNIVFSHDFELGIVSGRNEPLSGAQPVIAASDSLEFIDDRSEFVDQKIIIKNENLSTKDTNTGYCIVDDNDDGYGARIVDLKPEDLNRTVVDERDFEPDSLVMVSEEVEVRKEINFDPESEKVRKMHEERNKQCS</sequence>
<name>A0A1B6GAM8_9HEMI</name>
<feature type="non-terminal residue" evidence="1">
    <location>
        <position position="1"/>
    </location>
</feature>
<evidence type="ECO:0000313" key="1">
    <source>
        <dbReference type="EMBL" id="JAS59494.1"/>
    </source>
</evidence>
<reference evidence="1" key="1">
    <citation type="submission" date="2015-11" db="EMBL/GenBank/DDBJ databases">
        <title>De novo transcriptome assembly of four potential Pierce s Disease insect vectors from Arizona vineyards.</title>
        <authorList>
            <person name="Tassone E.E."/>
        </authorList>
    </citation>
    <scope>NUCLEOTIDE SEQUENCE</scope>
</reference>
<protein>
    <submittedName>
        <fullName evidence="1">Uncharacterized protein</fullName>
    </submittedName>
</protein>